<evidence type="ECO:0000256" key="1">
    <source>
        <dbReference type="SAM" id="MobiDB-lite"/>
    </source>
</evidence>
<sequence>MQFDLVSTLAAVSLVGIISVVSDSLRSILRAIFRRPRRTSLIVEIDGKRVEVSGSSPEEIQTRLNELLSKETDDGDTSHGSTSQSHPVTAVPQDGVFIGPVAGDAAAANSTTIRQTAQQVAPPVVNGSEPAQGGGSSE</sequence>
<keyword evidence="4" id="KW-1185">Reference proteome</keyword>
<keyword evidence="2" id="KW-1133">Transmembrane helix</keyword>
<evidence type="ECO:0008006" key="5">
    <source>
        <dbReference type="Google" id="ProtNLM"/>
    </source>
</evidence>
<comment type="caution">
    <text evidence="3">The sequence shown here is derived from an EMBL/GenBank/DDBJ whole genome shotgun (WGS) entry which is preliminary data.</text>
</comment>
<evidence type="ECO:0000313" key="4">
    <source>
        <dbReference type="Proteomes" id="UP001595908"/>
    </source>
</evidence>
<dbReference type="GeneID" id="43426515"/>
<proteinExistence type="predicted"/>
<evidence type="ECO:0000313" key="3">
    <source>
        <dbReference type="EMBL" id="MFC4980013.1"/>
    </source>
</evidence>
<feature type="transmembrane region" description="Helical" evidence="2">
    <location>
        <begin position="6"/>
        <end position="29"/>
    </location>
</feature>
<reference evidence="4" key="1">
    <citation type="journal article" date="2019" name="Int. J. Syst. Evol. Microbiol.">
        <title>The Global Catalogue of Microorganisms (GCM) 10K type strain sequencing project: providing services to taxonomists for standard genome sequencing and annotation.</title>
        <authorList>
            <consortium name="The Broad Institute Genomics Platform"/>
            <consortium name="The Broad Institute Genome Sequencing Center for Infectious Disease"/>
            <person name="Wu L."/>
            <person name="Ma J."/>
        </authorList>
    </citation>
    <scope>NUCLEOTIDE SEQUENCE [LARGE SCALE GENOMIC DNA]</scope>
    <source>
        <strain evidence="4">ICMP 257</strain>
    </source>
</reference>
<keyword evidence="2" id="KW-0472">Membrane</keyword>
<dbReference type="RefSeq" id="WP_157841647.1">
    <property type="nucleotide sequence ID" value="NZ_JBHSJE010000004.1"/>
</dbReference>
<organism evidence="3 4">
    <name type="scientific">Streptomyces atroolivaceus</name>
    <dbReference type="NCBI Taxonomy" id="66869"/>
    <lineage>
        <taxon>Bacteria</taxon>
        <taxon>Bacillati</taxon>
        <taxon>Actinomycetota</taxon>
        <taxon>Actinomycetes</taxon>
        <taxon>Kitasatosporales</taxon>
        <taxon>Streptomycetaceae</taxon>
        <taxon>Streptomyces</taxon>
    </lineage>
</organism>
<dbReference type="Proteomes" id="UP001595908">
    <property type="component" value="Unassembled WGS sequence"/>
</dbReference>
<feature type="compositionally biased region" description="Polar residues" evidence="1">
    <location>
        <begin position="78"/>
        <end position="87"/>
    </location>
</feature>
<keyword evidence="2" id="KW-0812">Transmembrane</keyword>
<dbReference type="EMBL" id="JBHSJE010000004">
    <property type="protein sequence ID" value="MFC4980013.1"/>
    <property type="molecule type" value="Genomic_DNA"/>
</dbReference>
<name>A0ABV9V8X3_STRAZ</name>
<feature type="region of interest" description="Disordered" evidence="1">
    <location>
        <begin position="67"/>
        <end position="138"/>
    </location>
</feature>
<feature type="compositionally biased region" description="Polar residues" evidence="1">
    <location>
        <begin position="108"/>
        <end position="119"/>
    </location>
</feature>
<accession>A0ABV9V8X3</accession>
<gene>
    <name evidence="3" type="ORF">ACFPL4_16895</name>
</gene>
<evidence type="ECO:0000256" key="2">
    <source>
        <dbReference type="SAM" id="Phobius"/>
    </source>
</evidence>
<protein>
    <recommendedName>
        <fullName evidence="5">Secreted protein</fullName>
    </recommendedName>
</protein>